<dbReference type="Proteomes" id="UP000008370">
    <property type="component" value="Unassembled WGS sequence"/>
</dbReference>
<evidence type="ECO:0000313" key="1">
    <source>
        <dbReference type="EMBL" id="EKM51812.1"/>
    </source>
</evidence>
<organism evidence="1 2">
    <name type="scientific">Phanerochaete carnosa (strain HHB-10118-sp)</name>
    <name type="common">White-rot fungus</name>
    <name type="synonym">Peniophora carnosa</name>
    <dbReference type="NCBI Taxonomy" id="650164"/>
    <lineage>
        <taxon>Eukaryota</taxon>
        <taxon>Fungi</taxon>
        <taxon>Dikarya</taxon>
        <taxon>Basidiomycota</taxon>
        <taxon>Agaricomycotina</taxon>
        <taxon>Agaricomycetes</taxon>
        <taxon>Polyporales</taxon>
        <taxon>Phanerochaetaceae</taxon>
        <taxon>Phanerochaete</taxon>
    </lineage>
</organism>
<dbReference type="OrthoDB" id="66095at2759"/>
<sequence>MLPGSEVGSDADDILAATASTNPSTPPTSTISLADVLRVRMMLQSLLPIELIEVILHDAEYYSVVSRSTVPRNFTDSDIELFAIILNERQGHCIQEVSVLIRGHDQGWSSYPQDRGTYRNSWTWYTLATLNPHDRNGPRLATNRHADRDTQTHEFRWGRRSQLVQDIKGTRMVALWAHARYPGWQNFVEEARLVVALYPRPS</sequence>
<dbReference type="RefSeq" id="XP_007399265.1">
    <property type="nucleotide sequence ID" value="XM_007399203.1"/>
</dbReference>
<dbReference type="EMBL" id="JH930476">
    <property type="protein sequence ID" value="EKM51812.1"/>
    <property type="molecule type" value="Genomic_DNA"/>
</dbReference>
<gene>
    <name evidence="1" type="ORF">PHACADRAFT_31617</name>
</gene>
<dbReference type="KEGG" id="pco:PHACADRAFT_31617"/>
<accession>K5WNE7</accession>
<name>K5WNE7_PHACS</name>
<dbReference type="InParanoid" id="K5WNE7"/>
<reference evidence="1 2" key="1">
    <citation type="journal article" date="2012" name="BMC Genomics">
        <title>Comparative genomics of the white-rot fungi, Phanerochaete carnosa and P. chrysosporium, to elucidate the genetic basis of the distinct wood types they colonize.</title>
        <authorList>
            <person name="Suzuki H."/>
            <person name="MacDonald J."/>
            <person name="Syed K."/>
            <person name="Salamov A."/>
            <person name="Hori C."/>
            <person name="Aerts A."/>
            <person name="Henrissat B."/>
            <person name="Wiebenga A."/>
            <person name="vanKuyk P.A."/>
            <person name="Barry K."/>
            <person name="Lindquist E."/>
            <person name="LaButti K."/>
            <person name="Lapidus A."/>
            <person name="Lucas S."/>
            <person name="Coutinho P."/>
            <person name="Gong Y."/>
            <person name="Samejima M."/>
            <person name="Mahadevan R."/>
            <person name="Abou-Zaid M."/>
            <person name="de Vries R.P."/>
            <person name="Igarashi K."/>
            <person name="Yadav J.S."/>
            <person name="Grigoriev I.V."/>
            <person name="Master E.R."/>
        </authorList>
    </citation>
    <scope>NUCLEOTIDE SEQUENCE [LARGE SCALE GENOMIC DNA]</scope>
    <source>
        <strain evidence="1 2">HHB-10118-sp</strain>
    </source>
</reference>
<keyword evidence="2" id="KW-1185">Reference proteome</keyword>
<protein>
    <submittedName>
        <fullName evidence="1">Uncharacterized protein</fullName>
    </submittedName>
</protein>
<evidence type="ECO:0000313" key="2">
    <source>
        <dbReference type="Proteomes" id="UP000008370"/>
    </source>
</evidence>
<dbReference type="AlphaFoldDB" id="K5WNE7"/>
<dbReference type="GeneID" id="18919689"/>
<proteinExistence type="predicted"/>
<dbReference type="STRING" id="650164.K5WNE7"/>
<dbReference type="HOGENOM" id="CLU_041809_3_1_1"/>